<comment type="caution">
    <text evidence="2">The sequence shown here is derived from an EMBL/GenBank/DDBJ whole genome shotgun (WGS) entry which is preliminary data.</text>
</comment>
<dbReference type="EMBL" id="JRFJ01000001">
    <property type="protein sequence ID" value="KHJ56301.1"/>
    <property type="molecule type" value="Genomic_DNA"/>
</dbReference>
<proteinExistence type="predicted"/>
<evidence type="ECO:0000313" key="3">
    <source>
        <dbReference type="Proteomes" id="UP000030826"/>
    </source>
</evidence>
<accession>A0A0B1QA99</accession>
<feature type="region of interest" description="Disordered" evidence="1">
    <location>
        <begin position="1"/>
        <end position="35"/>
    </location>
</feature>
<evidence type="ECO:0008006" key="4">
    <source>
        <dbReference type="Google" id="ProtNLM"/>
    </source>
</evidence>
<dbReference type="OrthoDB" id="8456580at2"/>
<organism evidence="2 3">
    <name type="scientific">Aureimonas altamirensis</name>
    <dbReference type="NCBI Taxonomy" id="370622"/>
    <lineage>
        <taxon>Bacteria</taxon>
        <taxon>Pseudomonadati</taxon>
        <taxon>Pseudomonadota</taxon>
        <taxon>Alphaproteobacteria</taxon>
        <taxon>Hyphomicrobiales</taxon>
        <taxon>Aurantimonadaceae</taxon>
        <taxon>Aureimonas</taxon>
    </lineage>
</organism>
<reference evidence="2 3" key="1">
    <citation type="submission" date="2014-09" db="EMBL/GenBank/DDBJ databases">
        <title>Isolation and characterization of Aurantimonas altamirensis ON-56566 from clinical sample following a dog bite.</title>
        <authorList>
            <person name="Eshaghi A."/>
            <person name="Li A."/>
            <person name="Shahinas D."/>
            <person name="Bahn P."/>
            <person name="Kus J.V."/>
            <person name="Patel S.N."/>
        </authorList>
    </citation>
    <scope>NUCLEOTIDE SEQUENCE [LARGE SCALE GENOMIC DNA]</scope>
    <source>
        <strain evidence="2 3">ON-56566</strain>
    </source>
</reference>
<gene>
    <name evidence="2" type="ORF">LA66_07005</name>
</gene>
<dbReference type="Proteomes" id="UP000030826">
    <property type="component" value="Unassembled WGS sequence"/>
</dbReference>
<protein>
    <recommendedName>
        <fullName evidence="4">DUF2635 domain-containing protein</fullName>
    </recommendedName>
</protein>
<evidence type="ECO:0000256" key="1">
    <source>
        <dbReference type="SAM" id="MobiDB-lite"/>
    </source>
</evidence>
<name>A0A0B1QA99_9HYPH</name>
<dbReference type="AlphaFoldDB" id="A0A0B1QA99"/>
<dbReference type="RefSeq" id="WP_039189918.1">
    <property type="nucleotide sequence ID" value="NZ_JRFJ01000001.1"/>
</dbReference>
<evidence type="ECO:0000313" key="2">
    <source>
        <dbReference type="EMBL" id="KHJ56301.1"/>
    </source>
</evidence>
<dbReference type="STRING" id="370622.LA66_07005"/>
<sequence length="75" mass="8151">MRSNTMTRYRAKRGQSVPMPDRPGQFVPESGEGTAVDEMSPYYARLIADGDLVVVDDEPAQPAPRAVTAKNEGAK</sequence>